<comment type="caution">
    <text evidence="11">The sequence shown here is derived from an EMBL/GenBank/DDBJ whole genome shotgun (WGS) entry which is preliminary data.</text>
</comment>
<dbReference type="InterPro" id="IPR050588">
    <property type="entry name" value="WNK_Ser-Thr_kinase"/>
</dbReference>
<dbReference type="OrthoDB" id="4062651at2759"/>
<reference evidence="11" key="1">
    <citation type="submission" date="2022-10" db="EMBL/GenBank/DDBJ databases">
        <title>Novel sulphate-reducing endosymbionts in the free-living metamonad Anaeramoeba.</title>
        <authorList>
            <person name="Jerlstrom-Hultqvist J."/>
            <person name="Cepicka I."/>
            <person name="Gallot-Lavallee L."/>
            <person name="Salas-Leiva D."/>
            <person name="Curtis B.A."/>
            <person name="Zahonova K."/>
            <person name="Pipaliya S."/>
            <person name="Dacks J."/>
            <person name="Roger A.J."/>
        </authorList>
    </citation>
    <scope>NUCLEOTIDE SEQUENCE</scope>
    <source>
        <strain evidence="11">BMAN</strain>
    </source>
</reference>
<feature type="region of interest" description="Disordered" evidence="9">
    <location>
        <begin position="418"/>
        <end position="477"/>
    </location>
</feature>
<gene>
    <name evidence="11" type="ORF">M0811_13636</name>
</gene>
<keyword evidence="12" id="KW-1185">Reference proteome</keyword>
<dbReference type="PANTHER" id="PTHR13902">
    <property type="entry name" value="SERINE/THREONINE-PROTEIN KINASE WNK WITH NO LYSINE -RELATED"/>
    <property type="match status" value="1"/>
</dbReference>
<dbReference type="InterPro" id="IPR000719">
    <property type="entry name" value="Prot_kinase_dom"/>
</dbReference>
<evidence type="ECO:0000256" key="1">
    <source>
        <dbReference type="ARBA" id="ARBA00012513"/>
    </source>
</evidence>
<dbReference type="Pfam" id="PF00069">
    <property type="entry name" value="Pkinase"/>
    <property type="match status" value="1"/>
</dbReference>
<dbReference type="EC" id="2.7.11.1" evidence="1"/>
<dbReference type="Gene3D" id="1.10.510.10">
    <property type="entry name" value="Transferase(Phosphotransferase) domain 1"/>
    <property type="match status" value="1"/>
</dbReference>
<evidence type="ECO:0000256" key="3">
    <source>
        <dbReference type="ARBA" id="ARBA00022679"/>
    </source>
</evidence>
<dbReference type="PROSITE" id="PS50011">
    <property type="entry name" value="PROTEIN_KINASE_DOM"/>
    <property type="match status" value="1"/>
</dbReference>
<evidence type="ECO:0000313" key="11">
    <source>
        <dbReference type="EMBL" id="KAJ5066438.1"/>
    </source>
</evidence>
<dbReference type="SMART" id="SM00220">
    <property type="entry name" value="S_TKc"/>
    <property type="match status" value="1"/>
</dbReference>
<keyword evidence="5 11" id="KW-0418">Kinase</keyword>
<comment type="catalytic activity">
    <reaction evidence="7">
        <text>L-threonyl-[protein] + ATP = O-phospho-L-threonyl-[protein] + ADP + H(+)</text>
        <dbReference type="Rhea" id="RHEA:46608"/>
        <dbReference type="Rhea" id="RHEA-COMP:11060"/>
        <dbReference type="Rhea" id="RHEA-COMP:11605"/>
        <dbReference type="ChEBI" id="CHEBI:15378"/>
        <dbReference type="ChEBI" id="CHEBI:30013"/>
        <dbReference type="ChEBI" id="CHEBI:30616"/>
        <dbReference type="ChEBI" id="CHEBI:61977"/>
        <dbReference type="ChEBI" id="CHEBI:456216"/>
        <dbReference type="EC" id="2.7.11.1"/>
    </reaction>
</comment>
<protein>
    <recommendedName>
        <fullName evidence="1">non-specific serine/threonine protein kinase</fullName>
        <ecNumber evidence="1">2.7.11.1</ecNumber>
    </recommendedName>
</protein>
<dbReference type="GO" id="GO:0005524">
    <property type="term" value="F:ATP binding"/>
    <property type="evidence" value="ECO:0007669"/>
    <property type="project" value="UniProtKB-KW"/>
</dbReference>
<evidence type="ECO:0000256" key="2">
    <source>
        <dbReference type="ARBA" id="ARBA00022527"/>
    </source>
</evidence>
<evidence type="ECO:0000256" key="5">
    <source>
        <dbReference type="ARBA" id="ARBA00022777"/>
    </source>
</evidence>
<evidence type="ECO:0000259" key="10">
    <source>
        <dbReference type="PROSITE" id="PS50011"/>
    </source>
</evidence>
<organism evidence="11 12">
    <name type="scientific">Anaeramoeba ignava</name>
    <name type="common">Anaerobic marine amoeba</name>
    <dbReference type="NCBI Taxonomy" id="1746090"/>
    <lineage>
        <taxon>Eukaryota</taxon>
        <taxon>Metamonada</taxon>
        <taxon>Anaeramoebidae</taxon>
        <taxon>Anaeramoeba</taxon>
    </lineage>
</organism>
<keyword evidence="6" id="KW-0067">ATP-binding</keyword>
<sequence length="477" mass="55345">MFQSDKFVQVEKHGKYTRYSKLLGRGAIKTVYYAIDTEMGCEVAWNQVKLDHLTQMDAEKLFREIKLLHGVEHKAIIKLIDTWLDSENRILVFITQIMPSGSLRNYIDKVKSLSTKAIRNFSRQILEGIYYLHSRDPPIIHRDIKCDNIFFDGSKGKIKIGDLGESTLKLADHVKSVIGTPNFMAPELYDEHYTEKVDIYAFGMCILEMATGDYPYFECENAAQIFRKVLSGKKPLSIEKVKDPEILEIINLCILPELNRPSAEQLLQHPFFEKASTPSIPNETSNENEENIDSKLEKPLHANSAIFYLDPNEIQSQKEIDIDIPVFINGKQSTINESFNLEKQDYPSFVKNITSKYNLTIDDPEEFVELIRSIVENEQKNKKLKSIKKFDDQKTNSPKLIVTPIFQQKDQSFQKINEQTFDPQIQNGIIYQDEDKDKDKNEDKNENKDKDKNKNENKNENKNKNENENENENKNEK</sequence>
<name>A0A9Q0L5P8_ANAIG</name>
<evidence type="ECO:0000256" key="8">
    <source>
        <dbReference type="ARBA" id="ARBA00048679"/>
    </source>
</evidence>
<dbReference type="EMBL" id="JAPDFW010000143">
    <property type="protein sequence ID" value="KAJ5066438.1"/>
    <property type="molecule type" value="Genomic_DNA"/>
</dbReference>
<dbReference type="InterPro" id="IPR011009">
    <property type="entry name" value="Kinase-like_dom_sf"/>
</dbReference>
<keyword evidence="4" id="KW-0547">Nucleotide-binding</keyword>
<proteinExistence type="predicted"/>
<evidence type="ECO:0000256" key="6">
    <source>
        <dbReference type="ARBA" id="ARBA00022840"/>
    </source>
</evidence>
<feature type="compositionally biased region" description="Polar residues" evidence="9">
    <location>
        <begin position="418"/>
        <end position="429"/>
    </location>
</feature>
<dbReference type="Gene3D" id="3.30.200.20">
    <property type="entry name" value="Phosphorylase Kinase, domain 1"/>
    <property type="match status" value="1"/>
</dbReference>
<dbReference type="InterPro" id="IPR008271">
    <property type="entry name" value="Ser/Thr_kinase_AS"/>
</dbReference>
<dbReference type="FunFam" id="1.10.510.10:FF:001565">
    <property type="entry name" value="WNK protein kinase"/>
    <property type="match status" value="1"/>
</dbReference>
<keyword evidence="3" id="KW-0808">Transferase</keyword>
<feature type="compositionally biased region" description="Basic and acidic residues" evidence="9">
    <location>
        <begin position="433"/>
        <end position="477"/>
    </location>
</feature>
<feature type="domain" description="Protein kinase" evidence="10">
    <location>
        <begin position="17"/>
        <end position="272"/>
    </location>
</feature>
<comment type="catalytic activity">
    <reaction evidence="8">
        <text>L-seryl-[protein] + ATP = O-phospho-L-seryl-[protein] + ADP + H(+)</text>
        <dbReference type="Rhea" id="RHEA:17989"/>
        <dbReference type="Rhea" id="RHEA-COMP:9863"/>
        <dbReference type="Rhea" id="RHEA-COMP:11604"/>
        <dbReference type="ChEBI" id="CHEBI:15378"/>
        <dbReference type="ChEBI" id="CHEBI:29999"/>
        <dbReference type="ChEBI" id="CHEBI:30616"/>
        <dbReference type="ChEBI" id="CHEBI:83421"/>
        <dbReference type="ChEBI" id="CHEBI:456216"/>
        <dbReference type="EC" id="2.7.11.1"/>
    </reaction>
</comment>
<dbReference type="GO" id="GO:0004674">
    <property type="term" value="F:protein serine/threonine kinase activity"/>
    <property type="evidence" value="ECO:0007669"/>
    <property type="project" value="UniProtKB-KW"/>
</dbReference>
<dbReference type="AlphaFoldDB" id="A0A9Q0L5P8"/>
<dbReference type="SUPFAM" id="SSF56112">
    <property type="entry name" value="Protein kinase-like (PK-like)"/>
    <property type="match status" value="1"/>
</dbReference>
<evidence type="ECO:0000256" key="9">
    <source>
        <dbReference type="SAM" id="MobiDB-lite"/>
    </source>
</evidence>
<evidence type="ECO:0000313" key="12">
    <source>
        <dbReference type="Proteomes" id="UP001149090"/>
    </source>
</evidence>
<dbReference type="FunFam" id="3.30.200.20:FF:000075">
    <property type="entry name" value="Probable serine/threonine-protein kinase WNK1"/>
    <property type="match status" value="1"/>
</dbReference>
<evidence type="ECO:0000256" key="4">
    <source>
        <dbReference type="ARBA" id="ARBA00022741"/>
    </source>
</evidence>
<dbReference type="PROSITE" id="PS00108">
    <property type="entry name" value="PROTEIN_KINASE_ST"/>
    <property type="match status" value="1"/>
</dbReference>
<dbReference type="CDD" id="cd13983">
    <property type="entry name" value="STKc_WNK"/>
    <property type="match status" value="1"/>
</dbReference>
<evidence type="ECO:0000256" key="7">
    <source>
        <dbReference type="ARBA" id="ARBA00047899"/>
    </source>
</evidence>
<dbReference type="Proteomes" id="UP001149090">
    <property type="component" value="Unassembled WGS sequence"/>
</dbReference>
<accession>A0A9Q0L5P8</accession>
<keyword evidence="2" id="KW-0723">Serine/threonine-protein kinase</keyword>